<dbReference type="InterPro" id="IPR036312">
    <property type="entry name" value="Bifun_inhib/LTP/seed_sf"/>
</dbReference>
<evidence type="ECO:0000256" key="2">
    <source>
        <dbReference type="ARBA" id="ARBA00023121"/>
    </source>
</evidence>
<dbReference type="GO" id="GO:0008289">
    <property type="term" value="F:lipid binding"/>
    <property type="evidence" value="ECO:0007669"/>
    <property type="project" value="UniProtKB-KW"/>
</dbReference>
<evidence type="ECO:0000313" key="5">
    <source>
        <dbReference type="EMBL" id="VVV71255.1"/>
    </source>
</evidence>
<keyword evidence="2" id="KW-0446">Lipid-binding</keyword>
<evidence type="ECO:0000256" key="1">
    <source>
        <dbReference type="ARBA" id="ARBA00022448"/>
    </source>
</evidence>
<feature type="chain" id="PRO_5023859330" description="Bifunctional inhibitor/plant lipid transfer protein/seed storage helical domain-containing protein" evidence="3">
    <location>
        <begin position="29"/>
        <end position="95"/>
    </location>
</feature>
<accession>A0A5K0Y0L9</accession>
<dbReference type="PANTHER" id="PTHR33214">
    <property type="entry name" value="BIFUNCTIONAL INHIBITOR/LIPID-TRANSFER PROTEIN/SEED STORAGE 2S ALBUMIN SUPERFAMILY PROTEIN"/>
    <property type="match status" value="1"/>
</dbReference>
<feature type="domain" description="Bifunctional inhibitor/plant lipid transfer protein/seed storage helical" evidence="4">
    <location>
        <begin position="31"/>
        <end position="95"/>
    </location>
</feature>
<dbReference type="InterPro" id="IPR016140">
    <property type="entry name" value="Bifunc_inhib/LTP/seed_store"/>
</dbReference>
<keyword evidence="3" id="KW-0732">Signal</keyword>
<dbReference type="AlphaFoldDB" id="A0A5K0Y0L9"/>
<dbReference type="Gene3D" id="1.10.110.10">
    <property type="entry name" value="Plant lipid-transfer and hydrophobic proteins"/>
    <property type="match status" value="1"/>
</dbReference>
<dbReference type="Gramene" id="NC11G0241680.1">
    <property type="protein sequence ID" value="NC11G0241680.1:cds"/>
    <property type="gene ID" value="NC11G0241680"/>
</dbReference>
<evidence type="ECO:0000259" key="4">
    <source>
        <dbReference type="SMART" id="SM00499"/>
    </source>
</evidence>
<gene>
    <name evidence="5" type="ORF">NYM_LOCUS7208</name>
</gene>
<name>A0A5K0Y0L9_9MAGN</name>
<dbReference type="PANTHER" id="PTHR33214:SF69">
    <property type="entry name" value="BIFUNCTIONAL INHIBITOR_LIPID-TRANSFER PROTEIN_SEED STORAGE 2S ALBUMIN SUPERFAMILY PROTEIN"/>
    <property type="match status" value="1"/>
</dbReference>
<evidence type="ECO:0000256" key="3">
    <source>
        <dbReference type="SAM" id="SignalP"/>
    </source>
</evidence>
<proteinExistence type="predicted"/>
<sequence>MALKVDGCALSACSILVLLLGIVLPASSQSCSINALRPCMGAYLGGSPTPACCSSIVSQAPCFCTYARNPNYAVVIYSSTGRRIASSCGLRYPKC</sequence>
<dbReference type="SUPFAM" id="SSF47699">
    <property type="entry name" value="Bifunctional inhibitor/lipid-transfer protein/seed storage 2S albumin"/>
    <property type="match status" value="1"/>
</dbReference>
<dbReference type="GO" id="GO:0006869">
    <property type="term" value="P:lipid transport"/>
    <property type="evidence" value="ECO:0007669"/>
    <property type="project" value="InterPro"/>
</dbReference>
<dbReference type="InterPro" id="IPR033872">
    <property type="entry name" value="nsLTP2"/>
</dbReference>
<dbReference type="SMART" id="SM00499">
    <property type="entry name" value="AAI"/>
    <property type="match status" value="1"/>
</dbReference>
<protein>
    <recommendedName>
        <fullName evidence="4">Bifunctional inhibitor/plant lipid transfer protein/seed storage helical domain-containing protein</fullName>
    </recommendedName>
</protein>
<organism evidence="5">
    <name type="scientific">Nymphaea colorata</name>
    <name type="common">pocket water lily</name>
    <dbReference type="NCBI Taxonomy" id="210225"/>
    <lineage>
        <taxon>Eukaryota</taxon>
        <taxon>Viridiplantae</taxon>
        <taxon>Streptophyta</taxon>
        <taxon>Embryophyta</taxon>
        <taxon>Tracheophyta</taxon>
        <taxon>Spermatophyta</taxon>
        <taxon>Magnoliopsida</taxon>
        <taxon>Nymphaeales</taxon>
        <taxon>Nymphaeaceae</taxon>
        <taxon>Nymphaea</taxon>
    </lineage>
</organism>
<dbReference type="PROSITE" id="PS51257">
    <property type="entry name" value="PROKAR_LIPOPROTEIN"/>
    <property type="match status" value="1"/>
</dbReference>
<dbReference type="EMBL" id="LR721776">
    <property type="protein sequence ID" value="VVV71255.1"/>
    <property type="molecule type" value="Genomic_DNA"/>
</dbReference>
<keyword evidence="1" id="KW-0813">Transport</keyword>
<reference evidence="5" key="1">
    <citation type="submission" date="2019-09" db="EMBL/GenBank/DDBJ databases">
        <authorList>
            <person name="Zhang L."/>
        </authorList>
    </citation>
    <scope>NUCLEOTIDE SEQUENCE</scope>
</reference>
<feature type="signal peptide" evidence="3">
    <location>
        <begin position="1"/>
        <end position="28"/>
    </location>
</feature>